<dbReference type="Proteomes" id="UP001162156">
    <property type="component" value="Unassembled WGS sequence"/>
</dbReference>
<dbReference type="EMBL" id="JANEYF010004910">
    <property type="protein sequence ID" value="KAJ8929698.1"/>
    <property type="molecule type" value="Genomic_DNA"/>
</dbReference>
<reference evidence="2" key="1">
    <citation type="journal article" date="2023" name="Insect Mol. Biol.">
        <title>Genome sequencing provides insights into the evolution of gene families encoding plant cell wall-degrading enzymes in longhorned beetles.</title>
        <authorList>
            <person name="Shin N.R."/>
            <person name="Okamura Y."/>
            <person name="Kirsch R."/>
            <person name="Pauchet Y."/>
        </authorList>
    </citation>
    <scope>NUCLEOTIDE SEQUENCE</scope>
    <source>
        <strain evidence="2">RBIC_L_NR</strain>
    </source>
</reference>
<sequence>MNEYKTSGKIFAVPIREEIAIRWSNILKNGLEEAEKSNLSSKYPVPENCTQLEAPKLNLEVQAVVTETASRRDIRLMQVQNQIGTSLAALGKALSLILEEEGRGRRHLSMIQSLSDAGRLLSDVYFIQSSSRRDLVSLNLNKELKETMNKVNLDGWLFGENLEERVKATMNIERCGQVLKPQKPKQSVPRKPLVTLNSKSLPRYHQEVRRSRPKQQPRTSYQQQRSQHLLRYRQQRSQRSEHTDRFQRPYQASKPENRRRIV</sequence>
<dbReference type="PANTHER" id="PTHR34239:SF2">
    <property type="entry name" value="TRANSPOSABLE ELEMENT P TRANSPOSASE_THAP9 CONSERVED DOMAIN-CONTAINING PROTEIN"/>
    <property type="match status" value="1"/>
</dbReference>
<dbReference type="PANTHER" id="PTHR34239">
    <property type="entry name" value="APPLE DOMAIN-CONTAINING PROTEIN"/>
    <property type="match status" value="1"/>
</dbReference>
<organism evidence="2 3">
    <name type="scientific">Rhamnusium bicolor</name>
    <dbReference type="NCBI Taxonomy" id="1586634"/>
    <lineage>
        <taxon>Eukaryota</taxon>
        <taxon>Metazoa</taxon>
        <taxon>Ecdysozoa</taxon>
        <taxon>Arthropoda</taxon>
        <taxon>Hexapoda</taxon>
        <taxon>Insecta</taxon>
        <taxon>Pterygota</taxon>
        <taxon>Neoptera</taxon>
        <taxon>Endopterygota</taxon>
        <taxon>Coleoptera</taxon>
        <taxon>Polyphaga</taxon>
        <taxon>Cucujiformia</taxon>
        <taxon>Chrysomeloidea</taxon>
        <taxon>Cerambycidae</taxon>
        <taxon>Lepturinae</taxon>
        <taxon>Rhagiini</taxon>
        <taxon>Rhamnusium</taxon>
    </lineage>
</organism>
<protein>
    <submittedName>
        <fullName evidence="2">Uncharacterized protein</fullName>
    </submittedName>
</protein>
<feature type="region of interest" description="Disordered" evidence="1">
    <location>
        <begin position="181"/>
        <end position="262"/>
    </location>
</feature>
<dbReference type="AlphaFoldDB" id="A0AAV8WT66"/>
<name>A0AAV8WT66_9CUCU</name>
<gene>
    <name evidence="2" type="ORF">NQ314_017592</name>
</gene>
<accession>A0AAV8WT66</accession>
<comment type="caution">
    <text evidence="2">The sequence shown here is derived from an EMBL/GenBank/DDBJ whole genome shotgun (WGS) entry which is preliminary data.</text>
</comment>
<feature type="compositionally biased region" description="Basic and acidic residues" evidence="1">
    <location>
        <begin position="238"/>
        <end position="247"/>
    </location>
</feature>
<evidence type="ECO:0000313" key="3">
    <source>
        <dbReference type="Proteomes" id="UP001162156"/>
    </source>
</evidence>
<proteinExistence type="predicted"/>
<keyword evidence="3" id="KW-1185">Reference proteome</keyword>
<evidence type="ECO:0000256" key="1">
    <source>
        <dbReference type="SAM" id="MobiDB-lite"/>
    </source>
</evidence>
<evidence type="ECO:0000313" key="2">
    <source>
        <dbReference type="EMBL" id="KAJ8929698.1"/>
    </source>
</evidence>